<reference evidence="3" key="2">
    <citation type="submission" date="2015-01" db="EMBL/GenBank/DDBJ databases">
        <title>Evolutionary Origins and Diversification of the Mycorrhizal Mutualists.</title>
        <authorList>
            <consortium name="DOE Joint Genome Institute"/>
            <consortium name="Mycorrhizal Genomics Consortium"/>
            <person name="Kohler A."/>
            <person name="Kuo A."/>
            <person name="Nagy L.G."/>
            <person name="Floudas D."/>
            <person name="Copeland A."/>
            <person name="Barry K.W."/>
            <person name="Cichocki N."/>
            <person name="Veneault-Fourrey C."/>
            <person name="LaButti K."/>
            <person name="Lindquist E.A."/>
            <person name="Lipzen A."/>
            <person name="Lundell T."/>
            <person name="Morin E."/>
            <person name="Murat C."/>
            <person name="Riley R."/>
            <person name="Ohm R."/>
            <person name="Sun H."/>
            <person name="Tunlid A."/>
            <person name="Henrissat B."/>
            <person name="Grigoriev I.V."/>
            <person name="Hibbett D.S."/>
            <person name="Martin F."/>
        </authorList>
    </citation>
    <scope>NUCLEOTIDE SEQUENCE [LARGE SCALE GENOMIC DNA]</scope>
    <source>
        <strain evidence="3">MUT 4182</strain>
    </source>
</reference>
<dbReference type="Proteomes" id="UP000054248">
    <property type="component" value="Unassembled WGS sequence"/>
</dbReference>
<organism evidence="2 3">
    <name type="scientific">Tulasnella calospora MUT 4182</name>
    <dbReference type="NCBI Taxonomy" id="1051891"/>
    <lineage>
        <taxon>Eukaryota</taxon>
        <taxon>Fungi</taxon>
        <taxon>Dikarya</taxon>
        <taxon>Basidiomycota</taxon>
        <taxon>Agaricomycotina</taxon>
        <taxon>Agaricomycetes</taxon>
        <taxon>Cantharellales</taxon>
        <taxon>Tulasnellaceae</taxon>
        <taxon>Tulasnella</taxon>
    </lineage>
</organism>
<reference evidence="2 3" key="1">
    <citation type="submission" date="2014-04" db="EMBL/GenBank/DDBJ databases">
        <authorList>
            <consortium name="DOE Joint Genome Institute"/>
            <person name="Kuo A."/>
            <person name="Girlanda M."/>
            <person name="Perotto S."/>
            <person name="Kohler A."/>
            <person name="Nagy L.G."/>
            <person name="Floudas D."/>
            <person name="Copeland A."/>
            <person name="Barry K.W."/>
            <person name="Cichocki N."/>
            <person name="Veneault-Fourrey C."/>
            <person name="LaButti K."/>
            <person name="Lindquist E.A."/>
            <person name="Lipzen A."/>
            <person name="Lundell T."/>
            <person name="Morin E."/>
            <person name="Murat C."/>
            <person name="Sun H."/>
            <person name="Tunlid A."/>
            <person name="Henrissat B."/>
            <person name="Grigoriev I.V."/>
            <person name="Hibbett D.S."/>
            <person name="Martin F."/>
            <person name="Nordberg H.P."/>
            <person name="Cantor M.N."/>
            <person name="Hua S.X."/>
        </authorList>
    </citation>
    <scope>NUCLEOTIDE SEQUENCE [LARGE SCALE GENOMIC DNA]</scope>
    <source>
        <strain evidence="2 3">MUT 4182</strain>
    </source>
</reference>
<feature type="domain" description="Fungal-type protein kinase" evidence="1">
    <location>
        <begin position="16"/>
        <end position="72"/>
    </location>
</feature>
<dbReference type="OrthoDB" id="5569250at2759"/>
<dbReference type="HOGENOM" id="CLU_118229_0_0_1"/>
<dbReference type="AlphaFoldDB" id="A0A0C3Q2W6"/>
<name>A0A0C3Q2W6_9AGAM</name>
<accession>A0A0C3Q2W6</accession>
<evidence type="ECO:0000313" key="3">
    <source>
        <dbReference type="Proteomes" id="UP000054248"/>
    </source>
</evidence>
<dbReference type="InterPro" id="IPR040976">
    <property type="entry name" value="Pkinase_fungal"/>
</dbReference>
<gene>
    <name evidence="2" type="ORF">M407DRAFT_174363</name>
</gene>
<evidence type="ECO:0000259" key="1">
    <source>
        <dbReference type="Pfam" id="PF17667"/>
    </source>
</evidence>
<dbReference type="Pfam" id="PF17667">
    <property type="entry name" value="Pkinase_fungal"/>
    <property type="match status" value="1"/>
</dbReference>
<protein>
    <recommendedName>
        <fullName evidence="1">Fungal-type protein kinase domain-containing protein</fullName>
    </recommendedName>
</protein>
<proteinExistence type="predicted"/>
<keyword evidence="3" id="KW-1185">Reference proteome</keyword>
<dbReference type="EMBL" id="KN823409">
    <property type="protein sequence ID" value="KIO17251.1"/>
    <property type="molecule type" value="Genomic_DNA"/>
</dbReference>
<evidence type="ECO:0000313" key="2">
    <source>
        <dbReference type="EMBL" id="KIO17251.1"/>
    </source>
</evidence>
<sequence>MGFVTLPRCGGVLVKLHDFDLSKSKSLASPQNTPHWTGTLPFMAVGLLQAPESGHQIGFDVEALIWTLLWIVKLYDGDGKTAETPLDEHPLKTWFANPKLDELADNKIMYLSRPKGFTNKFYEPLEEEMRNLAWMWYWKLQDQIKKGQEQIRKGRDHDDSSQSEGLYGKEALTALKKWMGDTEWNKVTNPCQCQTHCAEK</sequence>